<feature type="chain" id="PRO_5006677930" description="Peptidase" evidence="1">
    <location>
        <begin position="30"/>
        <end position="677"/>
    </location>
</feature>
<evidence type="ECO:0000256" key="1">
    <source>
        <dbReference type="SAM" id="SignalP"/>
    </source>
</evidence>
<evidence type="ECO:0008006" key="4">
    <source>
        <dbReference type="Google" id="ProtNLM"/>
    </source>
</evidence>
<sequence length="677" mass="70081">MMTNLLRNSYATFVALFIAMFALPTTTQAQIEYNLAVGGKVVTSDNCNDLSEIDGVSGTVNYEPKTKTLTLHDATIEGDIMYAISSDIYGLKIKVVGTNKITAQAYGIIFSRPTSIIGDGTLEIVGSDESGINTSGNTLTVEGCTLNVKGGKFGIRGYDGNHGEDITVKNAKITAEGTSEGSIGNIASLAMEGCAIIEPTGAAFDESLHGVALNGALVKDKVVISPASAPVTEYELIIAGTKVNDKNCGNLSEIEGVKGTVKYDPESKTLILEDATINIEKENAIYSVIDGLTLKVVGNNTLKGTNTAIGFQKPMTITGGGTLNVESTKETAIYAVGTSLVIEDCTINAKGLDCGISGNDGENGEQLTIKNAKVTAEGKEGGSVCDFVTLTMEGCVITEPVGAAFNESLHGVALNGALVKDKVVIGPAPAPITEYELVIAGTKVNEKNCGNLSEIEGVDGTVKYDDETKTLTLENATINVGEKNALFSVIDGLTIKVVGNNTLKGSEAAIVFSKPMAITGGGTLNVESTKQTAINAIGTALTIEDCTVNAKGLDCGFSGNSGKDEEKLTVKKATVSAEGTNVGSICNLAMLTMEGCAITEPVEAAFDESLKGVALNGALVKGKVVITNGATAIGSLTTDTATVKQGIYTLSGVRLSVELNKLPKGVYIVNGKKVVKQ</sequence>
<evidence type="ECO:0000313" key="3">
    <source>
        <dbReference type="Proteomes" id="UP000217431"/>
    </source>
</evidence>
<feature type="signal peptide" evidence="1">
    <location>
        <begin position="1"/>
        <end position="29"/>
    </location>
</feature>
<protein>
    <recommendedName>
        <fullName evidence="4">Peptidase</fullName>
    </recommendedName>
</protein>
<dbReference type="EMBL" id="AP014598">
    <property type="protein sequence ID" value="BAU18633.1"/>
    <property type="molecule type" value="Genomic_DNA"/>
</dbReference>
<accession>A0A0T7ANN5</accession>
<proteinExistence type="predicted"/>
<dbReference type="RefSeq" id="WP_148664619.1">
    <property type="nucleotide sequence ID" value="NZ_AP014598.1"/>
</dbReference>
<gene>
    <name evidence="2" type="ORF">PIOMA14_II_0128</name>
</gene>
<dbReference type="AlphaFoldDB" id="A0A0T7ANN5"/>
<dbReference type="Proteomes" id="UP000217431">
    <property type="component" value="Chromosome II"/>
</dbReference>
<reference evidence="2 3" key="1">
    <citation type="journal article" date="2016" name="DNA Res.">
        <title>The complete genome sequencing of Prevotella intermedia strain OMA14 and a subsequent fine-scale, intra-species genomic comparison reveal an unusual amplification of conjugative and mobile transposons and identify a novel Prevotella-lineage-specific repeat.</title>
        <authorList>
            <person name="Naito M."/>
            <person name="Ogura Y."/>
            <person name="Itoh T."/>
            <person name="Shoji M."/>
            <person name="Okamoto M."/>
            <person name="Hayashi T."/>
            <person name="Nakayama K."/>
        </authorList>
    </citation>
    <scope>NUCLEOTIDE SEQUENCE [LARGE SCALE GENOMIC DNA]</scope>
    <source>
        <strain evidence="2 3">OMA14</strain>
    </source>
</reference>
<name>A0A0T7ANN5_PREIN</name>
<keyword evidence="1" id="KW-0732">Signal</keyword>
<evidence type="ECO:0000313" key="2">
    <source>
        <dbReference type="EMBL" id="BAU18633.1"/>
    </source>
</evidence>
<organism evidence="2 3">
    <name type="scientific">Prevotella intermedia</name>
    <dbReference type="NCBI Taxonomy" id="28131"/>
    <lineage>
        <taxon>Bacteria</taxon>
        <taxon>Pseudomonadati</taxon>
        <taxon>Bacteroidota</taxon>
        <taxon>Bacteroidia</taxon>
        <taxon>Bacteroidales</taxon>
        <taxon>Prevotellaceae</taxon>
        <taxon>Prevotella</taxon>
    </lineage>
</organism>